<dbReference type="PROSITE" id="PS00107">
    <property type="entry name" value="PROTEIN_KINASE_ATP"/>
    <property type="match status" value="1"/>
</dbReference>
<keyword evidence="2" id="KW-0808">Transferase</keyword>
<name>A0A3B1A7H4_9ZZZZ</name>
<dbReference type="AlphaFoldDB" id="A0A3B1A7H4"/>
<dbReference type="Gene3D" id="1.10.510.10">
    <property type="entry name" value="Transferase(Phosphotransferase) domain 1"/>
    <property type="match status" value="1"/>
</dbReference>
<protein>
    <submittedName>
        <fullName evidence="2">Serine/threonine protein kinase</fullName>
    </submittedName>
</protein>
<evidence type="ECO:0000313" key="2">
    <source>
        <dbReference type="EMBL" id="VAX01669.1"/>
    </source>
</evidence>
<proteinExistence type="predicted"/>
<dbReference type="InterPro" id="IPR011009">
    <property type="entry name" value="Kinase-like_dom_sf"/>
</dbReference>
<dbReference type="GO" id="GO:0005524">
    <property type="term" value="F:ATP binding"/>
    <property type="evidence" value="ECO:0007669"/>
    <property type="project" value="InterPro"/>
</dbReference>
<dbReference type="InterPro" id="IPR017441">
    <property type="entry name" value="Protein_kinase_ATP_BS"/>
</dbReference>
<dbReference type="InterPro" id="IPR053235">
    <property type="entry name" value="Ser_Thr_kinase"/>
</dbReference>
<dbReference type="CDD" id="cd14014">
    <property type="entry name" value="STKc_PknB_like"/>
    <property type="match status" value="1"/>
</dbReference>
<gene>
    <name evidence="2" type="ORF">MNBD_GAMMA22-2069</name>
</gene>
<dbReference type="SUPFAM" id="SSF56112">
    <property type="entry name" value="Protein kinase-like (PK-like)"/>
    <property type="match status" value="1"/>
</dbReference>
<dbReference type="GO" id="GO:0004674">
    <property type="term" value="F:protein serine/threonine kinase activity"/>
    <property type="evidence" value="ECO:0007669"/>
    <property type="project" value="UniProtKB-KW"/>
</dbReference>
<reference evidence="2" key="1">
    <citation type="submission" date="2018-06" db="EMBL/GenBank/DDBJ databases">
        <authorList>
            <person name="Zhirakovskaya E."/>
        </authorList>
    </citation>
    <scope>NUCLEOTIDE SEQUENCE</scope>
</reference>
<dbReference type="GO" id="GO:0005737">
    <property type="term" value="C:cytoplasm"/>
    <property type="evidence" value="ECO:0007669"/>
    <property type="project" value="TreeGrafter"/>
</dbReference>
<keyword evidence="2" id="KW-0418">Kinase</keyword>
<organism evidence="2">
    <name type="scientific">hydrothermal vent metagenome</name>
    <dbReference type="NCBI Taxonomy" id="652676"/>
    <lineage>
        <taxon>unclassified sequences</taxon>
        <taxon>metagenomes</taxon>
        <taxon>ecological metagenomes</taxon>
    </lineage>
</organism>
<dbReference type="SMART" id="SM00220">
    <property type="entry name" value="S_TKc"/>
    <property type="match status" value="1"/>
</dbReference>
<dbReference type="EMBL" id="UOFS01000049">
    <property type="protein sequence ID" value="VAX01669.1"/>
    <property type="molecule type" value="Genomic_DNA"/>
</dbReference>
<sequence length="313" mass="35736">MLRDFDLNKPLPNGTNIDNYEILSVLGGGGFSVVYLANEIGYKGYSRQVVIKEYMPNKLASRAPNFLVTANSDKNRERFAHGRRLFFQEASTLANLKHPNIVNVTNFFRGNGTVYMVMDYEQGSNLHAYIKKYRKNLSEELIRTVFMPLMAGLQKIHSQGLLHLDIKPGNIHIRQGGSPLLLDFGAVHEMMNSRQDQTTQVITPGYSPIEQLDPGGYVGPWTDIYALGATMRTCVEGKQPISSINRRERDTLKPATQAFKKLYTQNLLETIDWAMEVDPLLRPQNLEQIFTKLNSVDWQAEEKQRSKNRFFFL</sequence>
<accession>A0A3B1A7H4</accession>
<dbReference type="PANTHER" id="PTHR24361:SF613">
    <property type="entry name" value="NUCLEAR RECEPTOR-BINDING PROTEIN-RELATED"/>
    <property type="match status" value="1"/>
</dbReference>
<dbReference type="PROSITE" id="PS50011">
    <property type="entry name" value="PROTEIN_KINASE_DOM"/>
    <property type="match status" value="1"/>
</dbReference>
<evidence type="ECO:0000259" key="1">
    <source>
        <dbReference type="PROSITE" id="PS50011"/>
    </source>
</evidence>
<dbReference type="Pfam" id="PF00069">
    <property type="entry name" value="Pkinase"/>
    <property type="match status" value="1"/>
</dbReference>
<feature type="domain" description="Protein kinase" evidence="1">
    <location>
        <begin position="20"/>
        <end position="311"/>
    </location>
</feature>
<dbReference type="PANTHER" id="PTHR24361">
    <property type="entry name" value="MITOGEN-ACTIVATED KINASE KINASE KINASE"/>
    <property type="match status" value="1"/>
</dbReference>
<keyword evidence="2" id="KW-0723">Serine/threonine-protein kinase</keyword>
<dbReference type="InterPro" id="IPR000719">
    <property type="entry name" value="Prot_kinase_dom"/>
</dbReference>